<evidence type="ECO:0000313" key="3">
    <source>
        <dbReference type="Proteomes" id="UP000236291"/>
    </source>
</evidence>
<keyword evidence="1" id="KW-0472">Membrane</keyword>
<name>A0A2K3P7Q8_TRIPR</name>
<dbReference type="AlphaFoldDB" id="A0A2K3P7Q8"/>
<protein>
    <submittedName>
        <fullName evidence="2">Protein cereblon</fullName>
    </submittedName>
</protein>
<accession>A0A2K3P7Q8</accession>
<keyword evidence="1" id="KW-1133">Transmembrane helix</keyword>
<evidence type="ECO:0000256" key="1">
    <source>
        <dbReference type="SAM" id="Phobius"/>
    </source>
</evidence>
<gene>
    <name evidence="2" type="ORF">L195_g007922</name>
</gene>
<reference evidence="2 3" key="2">
    <citation type="journal article" date="2017" name="Front. Plant Sci.">
        <title>Gene Classification and Mining of Molecular Markers Useful in Red Clover (Trifolium pratense) Breeding.</title>
        <authorList>
            <person name="Istvanek J."/>
            <person name="Dluhosova J."/>
            <person name="Dluhos P."/>
            <person name="Patkova L."/>
            <person name="Nedelnik J."/>
            <person name="Repkova J."/>
        </authorList>
    </citation>
    <scope>NUCLEOTIDE SEQUENCE [LARGE SCALE GENOMIC DNA]</scope>
    <source>
        <strain evidence="3">cv. Tatra</strain>
        <tissue evidence="2">Young leaves</tissue>
    </source>
</reference>
<organism evidence="2 3">
    <name type="scientific">Trifolium pratense</name>
    <name type="common">Red clover</name>
    <dbReference type="NCBI Taxonomy" id="57577"/>
    <lineage>
        <taxon>Eukaryota</taxon>
        <taxon>Viridiplantae</taxon>
        <taxon>Streptophyta</taxon>
        <taxon>Embryophyta</taxon>
        <taxon>Tracheophyta</taxon>
        <taxon>Spermatophyta</taxon>
        <taxon>Magnoliopsida</taxon>
        <taxon>eudicotyledons</taxon>
        <taxon>Gunneridae</taxon>
        <taxon>Pentapetalae</taxon>
        <taxon>rosids</taxon>
        <taxon>fabids</taxon>
        <taxon>Fabales</taxon>
        <taxon>Fabaceae</taxon>
        <taxon>Papilionoideae</taxon>
        <taxon>50 kb inversion clade</taxon>
        <taxon>NPAAA clade</taxon>
        <taxon>Hologalegina</taxon>
        <taxon>IRL clade</taxon>
        <taxon>Trifolieae</taxon>
        <taxon>Trifolium</taxon>
    </lineage>
</organism>
<sequence length="85" mass="9181">MDDAAANHSNLAVGVEINYDTSVPTVHGYLGDLDDTHHGTPTLNGGDVLVLPLICVTGSSPLFLFLYRIMAMCLLNLSETIPYFE</sequence>
<proteinExistence type="predicted"/>
<evidence type="ECO:0000313" key="2">
    <source>
        <dbReference type="EMBL" id="PNY11318.1"/>
    </source>
</evidence>
<comment type="caution">
    <text evidence="2">The sequence shown here is derived from an EMBL/GenBank/DDBJ whole genome shotgun (WGS) entry which is preliminary data.</text>
</comment>
<keyword evidence="1" id="KW-0812">Transmembrane</keyword>
<dbReference type="Proteomes" id="UP000236291">
    <property type="component" value="Unassembled WGS sequence"/>
</dbReference>
<reference evidence="2 3" key="1">
    <citation type="journal article" date="2014" name="Am. J. Bot.">
        <title>Genome assembly and annotation for red clover (Trifolium pratense; Fabaceae).</title>
        <authorList>
            <person name="Istvanek J."/>
            <person name="Jaros M."/>
            <person name="Krenek A."/>
            <person name="Repkova J."/>
        </authorList>
    </citation>
    <scope>NUCLEOTIDE SEQUENCE [LARGE SCALE GENOMIC DNA]</scope>
    <source>
        <strain evidence="3">cv. Tatra</strain>
        <tissue evidence="2">Young leaves</tissue>
    </source>
</reference>
<feature type="transmembrane region" description="Helical" evidence="1">
    <location>
        <begin position="48"/>
        <end position="67"/>
    </location>
</feature>
<dbReference type="EMBL" id="ASHM01004457">
    <property type="protein sequence ID" value="PNY11318.1"/>
    <property type="molecule type" value="Genomic_DNA"/>
</dbReference>